<dbReference type="InterPro" id="IPR000210">
    <property type="entry name" value="BTB/POZ_dom"/>
</dbReference>
<keyword evidence="3" id="KW-1185">Reference proteome</keyword>
<accession>A0A0H2S3J1</accession>
<protein>
    <recommendedName>
        <fullName evidence="1">BTB domain-containing protein</fullName>
    </recommendedName>
</protein>
<feature type="domain" description="BTB" evidence="1">
    <location>
        <begin position="15"/>
        <end position="85"/>
    </location>
</feature>
<name>A0A0H2S3J1_9AGAM</name>
<dbReference type="SMART" id="SM00225">
    <property type="entry name" value="BTB"/>
    <property type="match status" value="1"/>
</dbReference>
<dbReference type="InParanoid" id="A0A0H2S3J1"/>
<dbReference type="OrthoDB" id="3357985at2759"/>
<dbReference type="AlphaFoldDB" id="A0A0H2S3J1"/>
<dbReference type="InterPro" id="IPR011333">
    <property type="entry name" value="SKP1/BTB/POZ_sf"/>
</dbReference>
<dbReference type="Pfam" id="PF00651">
    <property type="entry name" value="BTB"/>
    <property type="match status" value="1"/>
</dbReference>
<reference evidence="2 3" key="1">
    <citation type="submission" date="2015-04" db="EMBL/GenBank/DDBJ databases">
        <title>Complete genome sequence of Schizopora paradoxa KUC8140, a cosmopolitan wood degrader in East Asia.</title>
        <authorList>
            <consortium name="DOE Joint Genome Institute"/>
            <person name="Min B."/>
            <person name="Park H."/>
            <person name="Jang Y."/>
            <person name="Kim J.-J."/>
            <person name="Kim K.H."/>
            <person name="Pangilinan J."/>
            <person name="Lipzen A."/>
            <person name="Riley R."/>
            <person name="Grigoriev I.V."/>
            <person name="Spatafora J.W."/>
            <person name="Choi I.-G."/>
        </authorList>
    </citation>
    <scope>NUCLEOTIDE SEQUENCE [LARGE SCALE GENOMIC DNA]</scope>
    <source>
        <strain evidence="2 3">KUC8140</strain>
    </source>
</reference>
<evidence type="ECO:0000259" key="1">
    <source>
        <dbReference type="PROSITE" id="PS50097"/>
    </source>
</evidence>
<dbReference type="EMBL" id="KQ085998">
    <property type="protein sequence ID" value="KLO11516.1"/>
    <property type="molecule type" value="Genomic_DNA"/>
</dbReference>
<evidence type="ECO:0000313" key="3">
    <source>
        <dbReference type="Proteomes" id="UP000053477"/>
    </source>
</evidence>
<dbReference type="Gene3D" id="3.30.710.10">
    <property type="entry name" value="Potassium Channel Kv1.1, Chain A"/>
    <property type="match status" value="1"/>
</dbReference>
<dbReference type="PROSITE" id="PS50097">
    <property type="entry name" value="BTB"/>
    <property type="match status" value="1"/>
</dbReference>
<proteinExistence type="predicted"/>
<organism evidence="2 3">
    <name type="scientific">Schizopora paradoxa</name>
    <dbReference type="NCBI Taxonomy" id="27342"/>
    <lineage>
        <taxon>Eukaryota</taxon>
        <taxon>Fungi</taxon>
        <taxon>Dikarya</taxon>
        <taxon>Basidiomycota</taxon>
        <taxon>Agaricomycotina</taxon>
        <taxon>Agaricomycetes</taxon>
        <taxon>Hymenochaetales</taxon>
        <taxon>Schizoporaceae</taxon>
        <taxon>Schizopora</taxon>
    </lineage>
</organism>
<dbReference type="Proteomes" id="UP000053477">
    <property type="component" value="Unassembled WGS sequence"/>
</dbReference>
<evidence type="ECO:0000313" key="2">
    <source>
        <dbReference type="EMBL" id="KLO11516.1"/>
    </source>
</evidence>
<gene>
    <name evidence="2" type="ORF">SCHPADRAFT_998843</name>
</gene>
<sequence length="308" mass="34597">MEPFQLSEPFVGPEGDTILRSIDGINFYIFRTILEVASPFFRTLFSLPQPRLANGAAESMDHDDLPVVDVGEDSTALDIALRYCYPVRKPQITDIAVVDRVLAAGLKYEIDVVVESMQSLLVTEAIMANQPIRAYLIACKHKLRDQARAAAKATLAHSIFEFDGKELDEAPARPLLYLMRYRKVVATLLCEIFNRSGPRPEHAWDTPEDADISLLRPPCGGTPNLGCGYAAKFWVHFLIRAVPLISEVPHTSTIFEDNFLRPISGVISECDLCRDSHAVRMWYKNLEVTIRGVYDRTADSVHLQFDDN</sequence>
<dbReference type="STRING" id="27342.A0A0H2S3J1"/>